<evidence type="ECO:0000256" key="7">
    <source>
        <dbReference type="ARBA" id="ARBA00023154"/>
    </source>
</evidence>
<comment type="caution">
    <text evidence="12">Was originally thought to be a dihydrodipicolinate reductase (DHDPR), catalyzing the conversion of dihydrodipicolinate to tetrahydrodipicolinate. However, it was shown in E.coli that the substrate of the enzymatic reaction is not dihydrodipicolinate (DHDP) but in fact (2S,4S)-4-hydroxy-2,3,4,5-tetrahydrodipicolinic acid (HTPA), the product released by the DapA-catalyzed reaction.</text>
</comment>
<dbReference type="EC" id="1.17.1.8" evidence="9 12"/>
<dbReference type="GO" id="GO:0051287">
    <property type="term" value="F:NAD binding"/>
    <property type="evidence" value="ECO:0007669"/>
    <property type="project" value="UniProtKB-UniRule"/>
</dbReference>
<dbReference type="HAMAP" id="MF_00102">
    <property type="entry name" value="DapB"/>
    <property type="match status" value="1"/>
</dbReference>
<dbReference type="Gene3D" id="3.40.50.720">
    <property type="entry name" value="NAD(P)-binding Rossmann-like Domain"/>
    <property type="match status" value="1"/>
</dbReference>
<reference evidence="15 16" key="1">
    <citation type="submission" date="2017-11" db="EMBL/GenBank/DDBJ databases">
        <title>Genomic Encyclopedia of Archaeal and Bacterial Type Strains, Phase II (KMG-II): From Individual Species to Whole Genera.</title>
        <authorList>
            <person name="Goeker M."/>
        </authorList>
    </citation>
    <scope>NUCLEOTIDE SEQUENCE [LARGE SCALE GENOMIC DNA]</scope>
    <source>
        <strain evidence="15 16">DSM 28175</strain>
    </source>
</reference>
<evidence type="ECO:0000256" key="9">
    <source>
        <dbReference type="ARBA" id="ARBA00038983"/>
    </source>
</evidence>
<keyword evidence="4 12" id="KW-0220">Diaminopimelate biosynthesis</keyword>
<dbReference type="EMBL" id="PGFJ01000001">
    <property type="protein sequence ID" value="PJJ84185.1"/>
    <property type="molecule type" value="Genomic_DNA"/>
</dbReference>
<dbReference type="GO" id="GO:0019877">
    <property type="term" value="P:diaminopimelate biosynthetic process"/>
    <property type="evidence" value="ECO:0007669"/>
    <property type="project" value="UniProtKB-UniRule"/>
</dbReference>
<dbReference type="UniPathway" id="UPA00034">
    <property type="reaction ID" value="UER00018"/>
</dbReference>
<dbReference type="SUPFAM" id="SSF51735">
    <property type="entry name" value="NAD(P)-binding Rossmann-fold domains"/>
    <property type="match status" value="1"/>
</dbReference>
<dbReference type="OrthoDB" id="9790352at2"/>
<comment type="catalytic activity">
    <reaction evidence="10 12">
        <text>(S)-2,3,4,5-tetrahydrodipicolinate + NADP(+) + H2O = (2S,4S)-4-hydroxy-2,3,4,5-tetrahydrodipicolinate + NADPH + H(+)</text>
        <dbReference type="Rhea" id="RHEA:35331"/>
        <dbReference type="ChEBI" id="CHEBI:15377"/>
        <dbReference type="ChEBI" id="CHEBI:15378"/>
        <dbReference type="ChEBI" id="CHEBI:16845"/>
        <dbReference type="ChEBI" id="CHEBI:57783"/>
        <dbReference type="ChEBI" id="CHEBI:58349"/>
        <dbReference type="ChEBI" id="CHEBI:67139"/>
        <dbReference type="EC" id="1.17.1.8"/>
    </reaction>
</comment>
<dbReference type="SUPFAM" id="SSF55347">
    <property type="entry name" value="Glyceraldehyde-3-phosphate dehydrogenase-like, C-terminal domain"/>
    <property type="match status" value="1"/>
</dbReference>
<comment type="caution">
    <text evidence="15">The sequence shown here is derived from an EMBL/GenBank/DDBJ whole genome shotgun (WGS) entry which is preliminary data.</text>
</comment>
<comment type="subcellular location">
    <subcellularLocation>
        <location evidence="12">Cytoplasm</location>
    </subcellularLocation>
</comment>
<dbReference type="Gene3D" id="3.30.360.10">
    <property type="entry name" value="Dihydrodipicolinate Reductase, domain 2"/>
    <property type="match status" value="1"/>
</dbReference>
<dbReference type="InterPro" id="IPR023940">
    <property type="entry name" value="DHDPR_bac"/>
</dbReference>
<evidence type="ECO:0000256" key="4">
    <source>
        <dbReference type="ARBA" id="ARBA00022915"/>
    </source>
</evidence>
<gene>
    <name evidence="12" type="primary">dapB</name>
    <name evidence="15" type="ORF">CLV57_1194</name>
</gene>
<feature type="binding site" evidence="12">
    <location>
        <begin position="100"/>
        <end position="103"/>
    </location>
    <ligand>
        <name>NAD(+)</name>
        <dbReference type="ChEBI" id="CHEBI:57540"/>
    </ligand>
</feature>
<evidence type="ECO:0000256" key="5">
    <source>
        <dbReference type="ARBA" id="ARBA00023002"/>
    </source>
</evidence>
<evidence type="ECO:0000256" key="8">
    <source>
        <dbReference type="ARBA" id="ARBA00037922"/>
    </source>
</evidence>
<dbReference type="PANTHER" id="PTHR20836:SF0">
    <property type="entry name" value="4-HYDROXY-TETRAHYDRODIPICOLINATE REDUCTASE 1, CHLOROPLASTIC-RELATED"/>
    <property type="match status" value="1"/>
</dbReference>
<comment type="function">
    <text evidence="12">Catalyzes the conversion of 4-hydroxy-tetrahydrodipicolinate (HTPA) to tetrahydrodipicolinate.</text>
</comment>
<keyword evidence="16" id="KW-1185">Reference proteome</keyword>
<dbReference type="AlphaFoldDB" id="A0A2H9VTN4"/>
<dbReference type="Proteomes" id="UP000242687">
    <property type="component" value="Unassembled WGS sequence"/>
</dbReference>
<evidence type="ECO:0000256" key="12">
    <source>
        <dbReference type="HAMAP-Rule" id="MF_00102"/>
    </source>
</evidence>
<dbReference type="RefSeq" id="WP_100340389.1">
    <property type="nucleotide sequence ID" value="NZ_PGFJ01000001.1"/>
</dbReference>
<evidence type="ECO:0000256" key="2">
    <source>
        <dbReference type="ARBA" id="ARBA00022605"/>
    </source>
</evidence>
<comment type="caution">
    <text evidence="12">Lacks conserved residue(s) required for the propagation of feature annotation.</text>
</comment>
<feature type="domain" description="Dihydrodipicolinate reductase C-terminal" evidence="14">
    <location>
        <begin position="106"/>
        <end position="244"/>
    </location>
</feature>
<dbReference type="InterPro" id="IPR022663">
    <property type="entry name" value="DapB_C"/>
</dbReference>
<keyword evidence="6 12" id="KW-0520">NAD</keyword>
<dbReference type="GO" id="GO:0008839">
    <property type="term" value="F:4-hydroxy-tetrahydrodipicolinate reductase"/>
    <property type="evidence" value="ECO:0007669"/>
    <property type="project" value="UniProtKB-UniRule"/>
</dbReference>
<comment type="similarity">
    <text evidence="1 12">Belongs to the DapB family.</text>
</comment>
<accession>A0A2H9VTN4</accession>
<keyword evidence="3 12" id="KW-0521">NADP</keyword>
<dbReference type="PIRSF" id="PIRSF000161">
    <property type="entry name" value="DHPR"/>
    <property type="match status" value="1"/>
</dbReference>
<evidence type="ECO:0000259" key="13">
    <source>
        <dbReference type="Pfam" id="PF01113"/>
    </source>
</evidence>
<feature type="binding site" evidence="12">
    <location>
        <position position="136"/>
    </location>
    <ligand>
        <name>(S)-2,3,4,5-tetrahydrodipicolinate</name>
        <dbReference type="ChEBI" id="CHEBI:16845"/>
    </ligand>
</feature>
<evidence type="ECO:0000256" key="6">
    <source>
        <dbReference type="ARBA" id="ARBA00023027"/>
    </source>
</evidence>
<comment type="subunit">
    <text evidence="12">Homotetramer.</text>
</comment>
<name>A0A2H9VTN4_9SPHI</name>
<proteinExistence type="inferred from homology"/>
<keyword evidence="5 12" id="KW-0560">Oxidoreductase</keyword>
<comment type="catalytic activity">
    <reaction evidence="11 12">
        <text>(S)-2,3,4,5-tetrahydrodipicolinate + NAD(+) + H2O = (2S,4S)-4-hydroxy-2,3,4,5-tetrahydrodipicolinate + NADH + H(+)</text>
        <dbReference type="Rhea" id="RHEA:35323"/>
        <dbReference type="ChEBI" id="CHEBI:15377"/>
        <dbReference type="ChEBI" id="CHEBI:15378"/>
        <dbReference type="ChEBI" id="CHEBI:16845"/>
        <dbReference type="ChEBI" id="CHEBI:57540"/>
        <dbReference type="ChEBI" id="CHEBI:57945"/>
        <dbReference type="ChEBI" id="CHEBI:67139"/>
        <dbReference type="EC" id="1.17.1.8"/>
    </reaction>
</comment>
<keyword evidence="12" id="KW-0963">Cytoplasm</keyword>
<evidence type="ECO:0000256" key="11">
    <source>
        <dbReference type="ARBA" id="ARBA00049396"/>
    </source>
</evidence>
<evidence type="ECO:0000256" key="1">
    <source>
        <dbReference type="ARBA" id="ARBA00006642"/>
    </source>
</evidence>
<dbReference type="NCBIfam" id="TIGR00036">
    <property type="entry name" value="dapB"/>
    <property type="match status" value="1"/>
</dbReference>
<dbReference type="GO" id="GO:0009089">
    <property type="term" value="P:lysine biosynthetic process via diaminopimelate"/>
    <property type="evidence" value="ECO:0007669"/>
    <property type="project" value="UniProtKB-UniRule"/>
</dbReference>
<evidence type="ECO:0000256" key="3">
    <source>
        <dbReference type="ARBA" id="ARBA00022857"/>
    </source>
</evidence>
<protein>
    <recommendedName>
        <fullName evidence="9 12">4-hydroxy-tetrahydrodipicolinate reductase</fullName>
        <shortName evidence="12">HTPA reductase</shortName>
        <ecNumber evidence="9 12">1.17.1.8</ecNumber>
    </recommendedName>
</protein>
<feature type="active site" description="Proton donor" evidence="12">
    <location>
        <position position="139"/>
    </location>
</feature>
<dbReference type="PANTHER" id="PTHR20836">
    <property type="entry name" value="DIHYDRODIPICOLINATE REDUCTASE"/>
    <property type="match status" value="1"/>
</dbReference>
<dbReference type="Pfam" id="PF05173">
    <property type="entry name" value="DapB_C"/>
    <property type="match status" value="1"/>
</dbReference>
<organism evidence="15 16">
    <name type="scientific">Mucilaginibacter auburnensis</name>
    <dbReference type="NCBI Taxonomy" id="1457233"/>
    <lineage>
        <taxon>Bacteria</taxon>
        <taxon>Pseudomonadati</taxon>
        <taxon>Bacteroidota</taxon>
        <taxon>Sphingobacteriia</taxon>
        <taxon>Sphingobacteriales</taxon>
        <taxon>Sphingobacteriaceae</taxon>
        <taxon>Mucilaginibacter</taxon>
    </lineage>
</organism>
<dbReference type="GO" id="GO:0005829">
    <property type="term" value="C:cytosol"/>
    <property type="evidence" value="ECO:0007669"/>
    <property type="project" value="TreeGrafter"/>
</dbReference>
<keyword evidence="2 12" id="KW-0028">Amino-acid biosynthesis</keyword>
<keyword evidence="7 12" id="KW-0457">Lysine biosynthesis</keyword>
<feature type="binding site" evidence="12">
    <location>
        <begin position="145"/>
        <end position="146"/>
    </location>
    <ligand>
        <name>(S)-2,3,4,5-tetrahydrodipicolinate</name>
        <dbReference type="ChEBI" id="CHEBI:16845"/>
    </ligand>
</feature>
<dbReference type="GO" id="GO:0050661">
    <property type="term" value="F:NADP binding"/>
    <property type="evidence" value="ECO:0007669"/>
    <property type="project" value="UniProtKB-UniRule"/>
</dbReference>
<feature type="binding site" evidence="12">
    <location>
        <position position="31"/>
    </location>
    <ligand>
        <name>NAD(+)</name>
        <dbReference type="ChEBI" id="CHEBI:57540"/>
    </ligand>
</feature>
<dbReference type="GO" id="GO:0016726">
    <property type="term" value="F:oxidoreductase activity, acting on CH or CH2 groups, NAD or NADP as acceptor"/>
    <property type="evidence" value="ECO:0007669"/>
    <property type="project" value="UniProtKB-UniRule"/>
</dbReference>
<sequence length="252" mass="28164">MKIALLGYGKMGKIIEKIAIDRKHEIVLKIDQDNLSELTKENLQRADVAIEFSTPHTALSNINNCLDAGVPIVVGTTGWLNDIPVIKQRCEDEGLAFIYGTNFSVGVNIFFHVNKMLAKIMNGYNYYDVQVEEIHHTQKLDSPSGTAITIAEGIINNLDAKQEWVNVLTAEGLEATDNVKADELLIESYRIDSVPGTHTVIYDSEVDSIEFKHTAHNRNGFALGAVMAAEWIQNRKGFYSVEDMFDFTLNNK</sequence>
<dbReference type="Pfam" id="PF01113">
    <property type="entry name" value="DapB_N"/>
    <property type="match status" value="1"/>
</dbReference>
<feature type="active site" description="Proton donor/acceptor" evidence="12">
    <location>
        <position position="135"/>
    </location>
</feature>
<evidence type="ECO:0000313" key="16">
    <source>
        <dbReference type="Proteomes" id="UP000242687"/>
    </source>
</evidence>
<feature type="domain" description="Dihydrodipicolinate reductase N-terminal" evidence="13">
    <location>
        <begin position="1"/>
        <end position="102"/>
    </location>
</feature>
<comment type="pathway">
    <text evidence="8 12">Amino-acid biosynthesis; L-lysine biosynthesis via DAP pathway; (S)-tetrahydrodipicolinate from L-aspartate: step 4/4.</text>
</comment>
<dbReference type="InterPro" id="IPR036291">
    <property type="entry name" value="NAD(P)-bd_dom_sf"/>
</dbReference>
<evidence type="ECO:0000313" key="15">
    <source>
        <dbReference type="EMBL" id="PJJ84185.1"/>
    </source>
</evidence>
<dbReference type="InterPro" id="IPR000846">
    <property type="entry name" value="DapB_N"/>
</dbReference>
<feature type="binding site" evidence="12">
    <location>
        <begin position="75"/>
        <end position="77"/>
    </location>
    <ligand>
        <name>NAD(+)</name>
        <dbReference type="ChEBI" id="CHEBI:57540"/>
    </ligand>
</feature>
<evidence type="ECO:0000256" key="10">
    <source>
        <dbReference type="ARBA" id="ARBA00049080"/>
    </source>
</evidence>
<evidence type="ECO:0000259" key="14">
    <source>
        <dbReference type="Pfam" id="PF05173"/>
    </source>
</evidence>